<evidence type="ECO:0000256" key="3">
    <source>
        <dbReference type="ARBA" id="ARBA00022741"/>
    </source>
</evidence>
<feature type="compositionally biased region" description="Polar residues" evidence="7">
    <location>
        <begin position="185"/>
        <end position="217"/>
    </location>
</feature>
<protein>
    <submittedName>
        <fullName evidence="8">Uncharacterized protein</fullName>
    </submittedName>
</protein>
<dbReference type="EMBL" id="CAWYQH010000152">
    <property type="protein sequence ID" value="CAK8695569.1"/>
    <property type="molecule type" value="Genomic_DNA"/>
</dbReference>
<dbReference type="SUPFAM" id="SSF52540">
    <property type="entry name" value="P-loop containing nucleoside triphosphate hydrolases"/>
    <property type="match status" value="1"/>
</dbReference>
<dbReference type="PRINTS" id="PR00449">
    <property type="entry name" value="RASTRNSFRMNG"/>
</dbReference>
<evidence type="ECO:0000313" key="9">
    <source>
        <dbReference type="Proteomes" id="UP001642483"/>
    </source>
</evidence>
<dbReference type="NCBIfam" id="TIGR00231">
    <property type="entry name" value="small_GTP"/>
    <property type="match status" value="1"/>
</dbReference>
<dbReference type="CDD" id="cd00154">
    <property type="entry name" value="Rab"/>
    <property type="match status" value="1"/>
</dbReference>
<dbReference type="SMART" id="SM00173">
    <property type="entry name" value="RAS"/>
    <property type="match status" value="1"/>
</dbReference>
<evidence type="ECO:0000256" key="7">
    <source>
        <dbReference type="SAM" id="MobiDB-lite"/>
    </source>
</evidence>
<dbReference type="InterPro" id="IPR001806">
    <property type="entry name" value="Small_GTPase"/>
</dbReference>
<organism evidence="8 9">
    <name type="scientific">Clavelina lepadiformis</name>
    <name type="common">Light-bulb sea squirt</name>
    <name type="synonym">Ascidia lepadiformis</name>
    <dbReference type="NCBI Taxonomy" id="159417"/>
    <lineage>
        <taxon>Eukaryota</taxon>
        <taxon>Metazoa</taxon>
        <taxon>Chordata</taxon>
        <taxon>Tunicata</taxon>
        <taxon>Ascidiacea</taxon>
        <taxon>Aplousobranchia</taxon>
        <taxon>Clavelinidae</taxon>
        <taxon>Clavelina</taxon>
    </lineage>
</organism>
<dbReference type="InterPro" id="IPR050305">
    <property type="entry name" value="Small_GTPase_Rab"/>
</dbReference>
<dbReference type="InterPro" id="IPR027417">
    <property type="entry name" value="P-loop_NTPase"/>
</dbReference>
<dbReference type="SMART" id="SM00174">
    <property type="entry name" value="RHO"/>
    <property type="match status" value="1"/>
</dbReference>
<reference evidence="8 9" key="1">
    <citation type="submission" date="2024-02" db="EMBL/GenBank/DDBJ databases">
        <authorList>
            <person name="Daric V."/>
            <person name="Darras S."/>
        </authorList>
    </citation>
    <scope>NUCLEOTIDE SEQUENCE [LARGE SCALE GENOMIC DNA]</scope>
</reference>
<dbReference type="PROSITE" id="PS51420">
    <property type="entry name" value="RHO"/>
    <property type="match status" value="1"/>
</dbReference>
<dbReference type="PROSITE" id="PS51419">
    <property type="entry name" value="RAB"/>
    <property type="match status" value="1"/>
</dbReference>
<keyword evidence="4" id="KW-0342">GTP-binding</keyword>
<evidence type="ECO:0000256" key="2">
    <source>
        <dbReference type="ARBA" id="ARBA00006270"/>
    </source>
</evidence>
<dbReference type="Gene3D" id="3.40.50.300">
    <property type="entry name" value="P-loop containing nucleotide triphosphate hydrolases"/>
    <property type="match status" value="1"/>
</dbReference>
<keyword evidence="5" id="KW-0449">Lipoprotein</keyword>
<comment type="similarity">
    <text evidence="2">Belongs to the small GTPase superfamily. Rab family.</text>
</comment>
<gene>
    <name evidence="8" type="ORF">CVLEPA_LOCUS28830</name>
</gene>
<feature type="region of interest" description="Disordered" evidence="7">
    <location>
        <begin position="183"/>
        <end position="217"/>
    </location>
</feature>
<comment type="caution">
    <text evidence="8">The sequence shown here is derived from an EMBL/GenBank/DDBJ whole genome shotgun (WGS) entry which is preliminary data.</text>
</comment>
<accession>A0ABP0GXM5</accession>
<keyword evidence="3" id="KW-0547">Nucleotide-binding</keyword>
<evidence type="ECO:0000256" key="1">
    <source>
        <dbReference type="ARBA" id="ARBA00004635"/>
    </source>
</evidence>
<dbReference type="Proteomes" id="UP001642483">
    <property type="component" value="Unassembled WGS sequence"/>
</dbReference>
<dbReference type="Pfam" id="PF00071">
    <property type="entry name" value="Ras"/>
    <property type="match status" value="1"/>
</dbReference>
<dbReference type="SMART" id="SM00175">
    <property type="entry name" value="RAB"/>
    <property type="match status" value="1"/>
</dbReference>
<name>A0ABP0GXM5_CLALP</name>
<evidence type="ECO:0000313" key="8">
    <source>
        <dbReference type="EMBL" id="CAK8695569.1"/>
    </source>
</evidence>
<keyword evidence="9" id="KW-1185">Reference proteome</keyword>
<evidence type="ECO:0000256" key="5">
    <source>
        <dbReference type="ARBA" id="ARBA00023288"/>
    </source>
</evidence>
<evidence type="ECO:0000256" key="4">
    <source>
        <dbReference type="ARBA" id="ARBA00023134"/>
    </source>
</evidence>
<dbReference type="PROSITE" id="PS51421">
    <property type="entry name" value="RAS"/>
    <property type="match status" value="1"/>
</dbReference>
<dbReference type="SMART" id="SM00176">
    <property type="entry name" value="RAN"/>
    <property type="match status" value="1"/>
</dbReference>
<sequence>MAQYDLNPGKEADYTCKIIILGDKGVGKTCVIQRFTDNVFSFNQMPTITMDIKSRLLYVNGKLCKLKIWDTAGQERFRSITSNYYRGSHGVIVVYDITDKKSFEHVTRWMDNFDQLVKDDVIRLLIGNKSDLKKERMVKEHQGQKLAKEKRMLFGETSAKENINIEHVFMKLVKEIIDKNGVKSPHQSSAVTNTKEANSVSVCDEVSNPSQNNKSCC</sequence>
<dbReference type="InterPro" id="IPR005225">
    <property type="entry name" value="Small_GTP-bd"/>
</dbReference>
<evidence type="ECO:0000256" key="6">
    <source>
        <dbReference type="ARBA" id="ARBA00023289"/>
    </source>
</evidence>
<comment type="subcellular location">
    <subcellularLocation>
        <location evidence="1">Membrane</location>
        <topology evidence="1">Lipid-anchor</topology>
    </subcellularLocation>
</comment>
<keyword evidence="6" id="KW-0636">Prenylation</keyword>
<dbReference type="PANTHER" id="PTHR47980">
    <property type="entry name" value="LD44762P"/>
    <property type="match status" value="1"/>
</dbReference>
<proteinExistence type="inferred from homology"/>